<feature type="non-terminal residue" evidence="1">
    <location>
        <position position="1"/>
    </location>
</feature>
<dbReference type="AlphaFoldDB" id="A0A9W4WS96"/>
<evidence type="ECO:0000313" key="1">
    <source>
        <dbReference type="EMBL" id="CAI2183039.1"/>
    </source>
</evidence>
<dbReference type="EMBL" id="CAMKVN010002911">
    <property type="protein sequence ID" value="CAI2183039.1"/>
    <property type="molecule type" value="Genomic_DNA"/>
</dbReference>
<sequence>YPKSNPESILIFHVNLAKRIAICLSYKKPTSRYTFPFLHPIPNEIQAVPLNN</sequence>
<accession>A0A9W4WS96</accession>
<gene>
    <name evidence="1" type="ORF">FWILDA_LOCUS10878</name>
</gene>
<dbReference type="Proteomes" id="UP001153678">
    <property type="component" value="Unassembled WGS sequence"/>
</dbReference>
<dbReference type="OrthoDB" id="2440770at2759"/>
<proteinExistence type="predicted"/>
<name>A0A9W4WS96_9GLOM</name>
<reference evidence="1" key="1">
    <citation type="submission" date="2022-08" db="EMBL/GenBank/DDBJ databases">
        <authorList>
            <person name="Kallberg Y."/>
            <person name="Tangrot J."/>
            <person name="Rosling A."/>
        </authorList>
    </citation>
    <scope>NUCLEOTIDE SEQUENCE</scope>
    <source>
        <strain evidence="1">Wild A</strain>
    </source>
</reference>
<organism evidence="1 2">
    <name type="scientific">Funneliformis geosporum</name>
    <dbReference type="NCBI Taxonomy" id="1117311"/>
    <lineage>
        <taxon>Eukaryota</taxon>
        <taxon>Fungi</taxon>
        <taxon>Fungi incertae sedis</taxon>
        <taxon>Mucoromycota</taxon>
        <taxon>Glomeromycotina</taxon>
        <taxon>Glomeromycetes</taxon>
        <taxon>Glomerales</taxon>
        <taxon>Glomeraceae</taxon>
        <taxon>Funneliformis</taxon>
    </lineage>
</organism>
<keyword evidence="2" id="KW-1185">Reference proteome</keyword>
<evidence type="ECO:0000313" key="2">
    <source>
        <dbReference type="Proteomes" id="UP001153678"/>
    </source>
</evidence>
<protein>
    <submittedName>
        <fullName evidence="1">13075_t:CDS:1</fullName>
    </submittedName>
</protein>
<comment type="caution">
    <text evidence="1">The sequence shown here is derived from an EMBL/GenBank/DDBJ whole genome shotgun (WGS) entry which is preliminary data.</text>
</comment>